<accession>A0A2W2DI01</accession>
<evidence type="ECO:0000256" key="1">
    <source>
        <dbReference type="SAM" id="MobiDB-lite"/>
    </source>
</evidence>
<dbReference type="AlphaFoldDB" id="A0A2W2DI01"/>
<comment type="caution">
    <text evidence="2">The sequence shown here is derived from an EMBL/GenBank/DDBJ whole genome shotgun (WGS) entry which is preliminary data.</text>
</comment>
<proteinExistence type="predicted"/>
<evidence type="ECO:0000313" key="3">
    <source>
        <dbReference type="Proteomes" id="UP000249304"/>
    </source>
</evidence>
<dbReference type="Proteomes" id="UP000249304">
    <property type="component" value="Unassembled WGS sequence"/>
</dbReference>
<dbReference type="EMBL" id="POUD01000422">
    <property type="protein sequence ID" value="PZG03549.1"/>
    <property type="molecule type" value="Genomic_DNA"/>
</dbReference>
<name>A0A2W2DI01_9ACTN</name>
<gene>
    <name evidence="2" type="ORF">C1J01_45810</name>
</gene>
<organism evidence="2 3">
    <name type="scientific">Nonomuraea aridisoli</name>
    <dbReference type="NCBI Taxonomy" id="2070368"/>
    <lineage>
        <taxon>Bacteria</taxon>
        <taxon>Bacillati</taxon>
        <taxon>Actinomycetota</taxon>
        <taxon>Actinomycetes</taxon>
        <taxon>Streptosporangiales</taxon>
        <taxon>Streptosporangiaceae</taxon>
        <taxon>Nonomuraea</taxon>
    </lineage>
</organism>
<evidence type="ECO:0000313" key="2">
    <source>
        <dbReference type="EMBL" id="PZG03549.1"/>
    </source>
</evidence>
<feature type="region of interest" description="Disordered" evidence="1">
    <location>
        <begin position="29"/>
        <end position="51"/>
    </location>
</feature>
<sequence>MIIARTVTSEEDLQLGWLYQKALTTMKDAPQDSGHRFASPGTVTDPGALAVPHQGQPQAAVLDANIDHRH</sequence>
<reference evidence="2 3" key="1">
    <citation type="submission" date="2018-01" db="EMBL/GenBank/DDBJ databases">
        <title>Draft genome sequence of Nonomuraea sp. KC333.</title>
        <authorList>
            <person name="Sahin N."/>
            <person name="Saygin H."/>
            <person name="Ay H."/>
        </authorList>
    </citation>
    <scope>NUCLEOTIDE SEQUENCE [LARGE SCALE GENOMIC DNA]</scope>
    <source>
        <strain evidence="2 3">KC333</strain>
    </source>
</reference>
<keyword evidence="3" id="KW-1185">Reference proteome</keyword>
<dbReference type="RefSeq" id="WP_111185289.1">
    <property type="nucleotide sequence ID" value="NZ_POUD01000422.1"/>
</dbReference>
<protein>
    <submittedName>
        <fullName evidence="2">Uncharacterized protein</fullName>
    </submittedName>
</protein>